<dbReference type="Proteomes" id="UP000198364">
    <property type="component" value="Unassembled WGS sequence"/>
</dbReference>
<dbReference type="EMBL" id="NEWL01000002">
    <property type="protein sequence ID" value="OXB90675.1"/>
    <property type="molecule type" value="Genomic_DNA"/>
</dbReference>
<name>A0ABX4DK32_9BACL</name>
<reference evidence="1 2" key="1">
    <citation type="submission" date="2017-05" db="EMBL/GenBank/DDBJ databases">
        <title>The genome sequence of Geobacillus uzenensis BGSC 92A1.</title>
        <authorList>
            <person name="Ramaloko W.T."/>
            <person name="Koen N."/>
            <person name="Polliack S."/>
            <person name="Aliyu H."/>
            <person name="Lebre P."/>
            <person name="Mohr T."/>
            <person name="Oswald F."/>
            <person name="Zwick M."/>
            <person name="Neumann A."/>
            <person name="Syldatk C."/>
            <person name="Cowan D."/>
            <person name="De Maayer P."/>
        </authorList>
    </citation>
    <scope>NUCLEOTIDE SEQUENCE [LARGE SCALE GENOMIC DNA]</scope>
    <source>
        <strain evidence="1 2">BGSC 92A1</strain>
    </source>
</reference>
<gene>
    <name evidence="1" type="ORF">B9L21_02040</name>
</gene>
<proteinExistence type="predicted"/>
<evidence type="ECO:0000313" key="2">
    <source>
        <dbReference type="Proteomes" id="UP000198364"/>
    </source>
</evidence>
<sequence length="80" mass="9248">MFSCILALAAKSYAIHLGGPRNKMNHKGGHKGCYILHKGYYMIFRGKSQYFIFLFGRLYDIIKDAIFRKNLSSIRVMMPV</sequence>
<organism evidence="1 2">
    <name type="scientific">Geobacillus uzenensis</name>
    <dbReference type="NCBI Taxonomy" id="129339"/>
    <lineage>
        <taxon>Bacteria</taxon>
        <taxon>Bacillati</taxon>
        <taxon>Bacillota</taxon>
        <taxon>Bacilli</taxon>
        <taxon>Bacillales</taxon>
        <taxon>Anoxybacillaceae</taxon>
        <taxon>Geobacillus</taxon>
    </lineage>
</organism>
<protein>
    <submittedName>
        <fullName evidence="1">Uncharacterized protein</fullName>
    </submittedName>
</protein>
<accession>A0ABX4DK32</accession>
<evidence type="ECO:0000313" key="1">
    <source>
        <dbReference type="EMBL" id="OXB90675.1"/>
    </source>
</evidence>
<keyword evidence="2" id="KW-1185">Reference proteome</keyword>
<comment type="caution">
    <text evidence="1">The sequence shown here is derived from an EMBL/GenBank/DDBJ whole genome shotgun (WGS) entry which is preliminary data.</text>
</comment>